<dbReference type="FunFam" id="3.60.40.10:FF:000016">
    <property type="entry name" value="Protein phosphatase 2C"/>
    <property type="match status" value="1"/>
</dbReference>
<evidence type="ECO:0000256" key="6">
    <source>
        <dbReference type="ARBA" id="ARBA00022801"/>
    </source>
</evidence>
<dbReference type="Gene3D" id="3.60.40.10">
    <property type="entry name" value="PPM-type phosphatase domain"/>
    <property type="match status" value="1"/>
</dbReference>
<evidence type="ECO:0000256" key="8">
    <source>
        <dbReference type="ARBA" id="ARBA00023211"/>
    </source>
</evidence>
<dbReference type="GO" id="GO:0046872">
    <property type="term" value="F:metal ion binding"/>
    <property type="evidence" value="ECO:0007669"/>
    <property type="project" value="UniProtKB-KW"/>
</dbReference>
<evidence type="ECO:0000313" key="12">
    <source>
        <dbReference type="EMBL" id="KAF2905822.1"/>
    </source>
</evidence>
<keyword evidence="13" id="KW-1185">Reference proteome</keyword>
<comment type="caution">
    <text evidence="12">The sequence shown here is derived from an EMBL/GenBank/DDBJ whole genome shotgun (WGS) entry which is preliminary data.</text>
</comment>
<sequence length="343" mass="37822">MGQTLSEPVTAKDTACCQNSAFRVGSSCMQGWRINMEDSHTHILSLPDDPSSAFFAVYDGHGGAKIAEYAGKHLHKFITKRSEYKEGNIVEAMKQAFLEIDEVMLNEETLKHEQAGTTAVTMVIKGDKLFCANVGDSRAVASVVGRAEPLSIDHKPHVQTEYDRITAAGGWVDCNRVNGNLALSRALGDFIFKRNDKVGPEQQIVTAYPDVEVRTITPDWEFIVLACDGIWDVMTNEEVVVFVRENIAAGVDPEEICESLMMRCLAPDCQMAGLGCDNMTVVIVCLLQGNTYENLVEKCKLPPALDIKSQTESQSAISDESRDDIAQNEEESLQNHTEEVDIK</sequence>
<dbReference type="PANTHER" id="PTHR13832:SF565">
    <property type="entry name" value="AT28366P-RELATED"/>
    <property type="match status" value="1"/>
</dbReference>
<dbReference type="PANTHER" id="PTHR13832">
    <property type="entry name" value="PROTEIN PHOSPHATASE 2C"/>
    <property type="match status" value="1"/>
</dbReference>
<evidence type="ECO:0000256" key="5">
    <source>
        <dbReference type="ARBA" id="ARBA00022723"/>
    </source>
</evidence>
<accession>A0A8K0DLS8</accession>
<comment type="cofactor">
    <cofactor evidence="1">
        <name>Mn(2+)</name>
        <dbReference type="ChEBI" id="CHEBI:29035"/>
    </cofactor>
</comment>
<reference evidence="12" key="1">
    <citation type="submission" date="2019-08" db="EMBL/GenBank/DDBJ databases">
        <title>The genome of the North American firefly Photinus pyralis.</title>
        <authorList>
            <consortium name="Photinus pyralis genome working group"/>
            <person name="Fallon T.R."/>
            <person name="Sander Lower S.E."/>
            <person name="Weng J.-K."/>
        </authorList>
    </citation>
    <scope>NUCLEOTIDE SEQUENCE</scope>
    <source>
        <strain evidence="12">TRF0915ILg1</strain>
        <tissue evidence="12">Whole body</tissue>
    </source>
</reference>
<comment type="similarity">
    <text evidence="3 9">Belongs to the PP2C family.</text>
</comment>
<protein>
    <recommendedName>
        <fullName evidence="4">protein-serine/threonine phosphatase</fullName>
        <ecNumber evidence="4">3.1.3.16</ecNumber>
    </recommendedName>
</protein>
<evidence type="ECO:0000256" key="3">
    <source>
        <dbReference type="ARBA" id="ARBA00006702"/>
    </source>
</evidence>
<name>A0A8K0DLS8_IGNLU</name>
<dbReference type="CDD" id="cd00143">
    <property type="entry name" value="PP2Cc"/>
    <property type="match status" value="1"/>
</dbReference>
<dbReference type="SUPFAM" id="SSF81606">
    <property type="entry name" value="PP2C-like"/>
    <property type="match status" value="1"/>
</dbReference>
<dbReference type="Pfam" id="PF00481">
    <property type="entry name" value="PP2C"/>
    <property type="match status" value="1"/>
</dbReference>
<dbReference type="InterPro" id="IPR000222">
    <property type="entry name" value="PP2C_BS"/>
</dbReference>
<dbReference type="AlphaFoldDB" id="A0A8K0DLS8"/>
<dbReference type="InterPro" id="IPR036457">
    <property type="entry name" value="PPM-type-like_dom_sf"/>
</dbReference>
<dbReference type="OrthoDB" id="10264738at2759"/>
<evidence type="ECO:0000256" key="9">
    <source>
        <dbReference type="RuleBase" id="RU003465"/>
    </source>
</evidence>
<evidence type="ECO:0000313" key="13">
    <source>
        <dbReference type="Proteomes" id="UP000801492"/>
    </source>
</evidence>
<gene>
    <name evidence="12" type="ORF">ILUMI_00358</name>
</gene>
<evidence type="ECO:0000259" key="11">
    <source>
        <dbReference type="PROSITE" id="PS51746"/>
    </source>
</evidence>
<dbReference type="GO" id="GO:0004722">
    <property type="term" value="F:protein serine/threonine phosphatase activity"/>
    <property type="evidence" value="ECO:0007669"/>
    <property type="project" value="UniProtKB-EC"/>
</dbReference>
<feature type="region of interest" description="Disordered" evidence="10">
    <location>
        <begin position="308"/>
        <end position="343"/>
    </location>
</feature>
<feature type="domain" description="PPM-type phosphatase" evidence="11">
    <location>
        <begin position="23"/>
        <end position="286"/>
    </location>
</feature>
<evidence type="ECO:0000256" key="10">
    <source>
        <dbReference type="SAM" id="MobiDB-lite"/>
    </source>
</evidence>
<evidence type="ECO:0000256" key="2">
    <source>
        <dbReference type="ARBA" id="ARBA00001946"/>
    </source>
</evidence>
<dbReference type="PROSITE" id="PS01032">
    <property type="entry name" value="PPM_1"/>
    <property type="match status" value="1"/>
</dbReference>
<evidence type="ECO:0000256" key="1">
    <source>
        <dbReference type="ARBA" id="ARBA00001936"/>
    </source>
</evidence>
<dbReference type="Proteomes" id="UP000801492">
    <property type="component" value="Unassembled WGS sequence"/>
</dbReference>
<proteinExistence type="inferred from homology"/>
<dbReference type="PROSITE" id="PS51746">
    <property type="entry name" value="PPM_2"/>
    <property type="match status" value="1"/>
</dbReference>
<dbReference type="EMBL" id="VTPC01000425">
    <property type="protein sequence ID" value="KAF2905822.1"/>
    <property type="molecule type" value="Genomic_DNA"/>
</dbReference>
<feature type="compositionally biased region" description="Polar residues" evidence="10">
    <location>
        <begin position="308"/>
        <end position="318"/>
    </location>
</feature>
<dbReference type="InterPro" id="IPR015655">
    <property type="entry name" value="PP2C"/>
</dbReference>
<evidence type="ECO:0000256" key="4">
    <source>
        <dbReference type="ARBA" id="ARBA00013081"/>
    </source>
</evidence>
<keyword evidence="8" id="KW-0464">Manganese</keyword>
<dbReference type="SMART" id="SM00332">
    <property type="entry name" value="PP2Cc"/>
    <property type="match status" value="1"/>
</dbReference>
<evidence type="ECO:0000256" key="7">
    <source>
        <dbReference type="ARBA" id="ARBA00022912"/>
    </source>
</evidence>
<organism evidence="12 13">
    <name type="scientific">Ignelater luminosus</name>
    <name type="common">Cucubano</name>
    <name type="synonym">Pyrophorus luminosus</name>
    <dbReference type="NCBI Taxonomy" id="2038154"/>
    <lineage>
        <taxon>Eukaryota</taxon>
        <taxon>Metazoa</taxon>
        <taxon>Ecdysozoa</taxon>
        <taxon>Arthropoda</taxon>
        <taxon>Hexapoda</taxon>
        <taxon>Insecta</taxon>
        <taxon>Pterygota</taxon>
        <taxon>Neoptera</taxon>
        <taxon>Endopterygota</taxon>
        <taxon>Coleoptera</taxon>
        <taxon>Polyphaga</taxon>
        <taxon>Elateriformia</taxon>
        <taxon>Elateroidea</taxon>
        <taxon>Elateridae</taxon>
        <taxon>Agrypninae</taxon>
        <taxon>Pyrophorini</taxon>
        <taxon>Ignelater</taxon>
    </lineage>
</organism>
<dbReference type="EC" id="3.1.3.16" evidence="4"/>
<comment type="cofactor">
    <cofactor evidence="2">
        <name>Mg(2+)</name>
        <dbReference type="ChEBI" id="CHEBI:18420"/>
    </cofactor>
</comment>
<keyword evidence="6 9" id="KW-0378">Hydrolase</keyword>
<dbReference type="InterPro" id="IPR001932">
    <property type="entry name" value="PPM-type_phosphatase-like_dom"/>
</dbReference>
<keyword evidence="7 9" id="KW-0904">Protein phosphatase</keyword>
<keyword evidence="5" id="KW-0479">Metal-binding</keyword>